<dbReference type="GO" id="GO:0003676">
    <property type="term" value="F:nucleic acid binding"/>
    <property type="evidence" value="ECO:0007669"/>
    <property type="project" value="InterPro"/>
</dbReference>
<organism evidence="2 3">
    <name type="scientific">Peribacillus psychrosaccharolyticus</name>
    <name type="common">Bacillus psychrosaccharolyticus</name>
    <dbReference type="NCBI Taxonomy" id="1407"/>
    <lineage>
        <taxon>Bacteria</taxon>
        <taxon>Bacillati</taxon>
        <taxon>Bacillota</taxon>
        <taxon>Bacilli</taxon>
        <taxon>Bacillales</taxon>
        <taxon>Bacillaceae</taxon>
        <taxon>Peribacillus</taxon>
    </lineage>
</organism>
<accession>A0A974S045</accession>
<dbReference type="Gene3D" id="3.30.420.10">
    <property type="entry name" value="Ribonuclease H-like superfamily/Ribonuclease H"/>
    <property type="match status" value="1"/>
</dbReference>
<dbReference type="EMBL" id="CP068053">
    <property type="protein sequence ID" value="QQT00222.1"/>
    <property type="molecule type" value="Genomic_DNA"/>
</dbReference>
<keyword evidence="2" id="KW-0808">Transferase</keyword>
<dbReference type="InterPro" id="IPR012337">
    <property type="entry name" value="RNaseH-like_sf"/>
</dbReference>
<dbReference type="PANTHER" id="PTHR48475:SF1">
    <property type="entry name" value="RNASE H TYPE-1 DOMAIN-CONTAINING PROTEIN"/>
    <property type="match status" value="1"/>
</dbReference>
<proteinExistence type="predicted"/>
<dbReference type="Pfam" id="PF13456">
    <property type="entry name" value="RVT_3"/>
    <property type="match status" value="1"/>
</dbReference>
<dbReference type="RefSeq" id="WP_040374785.1">
    <property type="nucleotide sequence ID" value="NZ_CP068053.1"/>
</dbReference>
<dbReference type="PROSITE" id="PS50879">
    <property type="entry name" value="RNASE_H_1"/>
    <property type="match status" value="1"/>
</dbReference>
<dbReference type="PANTHER" id="PTHR48475">
    <property type="entry name" value="RIBONUCLEASE H"/>
    <property type="match status" value="1"/>
</dbReference>
<name>A0A974S045_PERPY</name>
<keyword evidence="2" id="KW-0548">Nucleotidyltransferase</keyword>
<reference evidence="2 3" key="1">
    <citation type="submission" date="2021-01" db="EMBL/GenBank/DDBJ databases">
        <title>FDA dAtabase for Regulatory Grade micrObial Sequences (FDA-ARGOS): Supporting development and validation of Infectious Disease Dx tests.</title>
        <authorList>
            <person name="Nelson B."/>
            <person name="Plummer A."/>
            <person name="Tallon L."/>
            <person name="Sadzewicz L."/>
            <person name="Zhao X."/>
            <person name="Boylan J."/>
            <person name="Ott S."/>
            <person name="Bowen H."/>
            <person name="Vavikolanu K."/>
            <person name="Mehta A."/>
            <person name="Aluvathingal J."/>
            <person name="Nadendla S."/>
            <person name="Myers T."/>
            <person name="Yan Y."/>
            <person name="Sichtig H."/>
        </authorList>
    </citation>
    <scope>NUCLEOTIDE SEQUENCE [LARGE SCALE GENOMIC DNA]</scope>
    <source>
        <strain evidence="2 3">FDAARGOS_1161</strain>
    </source>
</reference>
<protein>
    <submittedName>
        <fullName evidence="2">Reverse transcriptase-like protein</fullName>
    </submittedName>
</protein>
<dbReference type="Proteomes" id="UP000595254">
    <property type="component" value="Chromosome"/>
</dbReference>
<dbReference type="InterPro" id="IPR036397">
    <property type="entry name" value="RNaseH_sf"/>
</dbReference>
<keyword evidence="3" id="KW-1185">Reference proteome</keyword>
<evidence type="ECO:0000313" key="2">
    <source>
        <dbReference type="EMBL" id="QQT00222.1"/>
    </source>
</evidence>
<sequence>MKVIMHWKYGAARKPNAVFSSDWMDAQDALTIIDDLEKAGRMKEVEISDELGTTWSKKELRKLLAKVEEEPQDATVYFDGGYQKNSKLSGLGVVIYYRQGKEQWRVRINRLLQELDTNNEAEYAAFYEAVKQLEELGVHHQSVVFKGDSQVVLNQLSGEWACFEDVLNQWLDRIERKLKQLGIIPVFEPIGRKDNTEADKLATQALNGEEISSKFNLTANSRETE</sequence>
<dbReference type="GO" id="GO:0004523">
    <property type="term" value="F:RNA-DNA hybrid ribonuclease activity"/>
    <property type="evidence" value="ECO:0007669"/>
    <property type="project" value="InterPro"/>
</dbReference>
<dbReference type="AlphaFoldDB" id="A0A974S045"/>
<dbReference type="NCBIfam" id="NF005822">
    <property type="entry name" value="PRK07708.1"/>
    <property type="match status" value="1"/>
</dbReference>
<keyword evidence="2" id="KW-0695">RNA-directed DNA polymerase</keyword>
<evidence type="ECO:0000313" key="3">
    <source>
        <dbReference type="Proteomes" id="UP000595254"/>
    </source>
</evidence>
<dbReference type="GO" id="GO:0003964">
    <property type="term" value="F:RNA-directed DNA polymerase activity"/>
    <property type="evidence" value="ECO:0007669"/>
    <property type="project" value="UniProtKB-KW"/>
</dbReference>
<dbReference type="CDD" id="cd09279">
    <property type="entry name" value="RNase_HI_like"/>
    <property type="match status" value="1"/>
</dbReference>
<gene>
    <name evidence="2" type="ORF">I6J18_22035</name>
</gene>
<dbReference type="InterPro" id="IPR002156">
    <property type="entry name" value="RNaseH_domain"/>
</dbReference>
<dbReference type="KEGG" id="ppsr:I6J18_22035"/>
<dbReference type="SUPFAM" id="SSF53098">
    <property type="entry name" value="Ribonuclease H-like"/>
    <property type="match status" value="1"/>
</dbReference>
<feature type="domain" description="RNase H type-1" evidence="1">
    <location>
        <begin position="70"/>
        <end position="207"/>
    </location>
</feature>
<evidence type="ECO:0000259" key="1">
    <source>
        <dbReference type="PROSITE" id="PS50879"/>
    </source>
</evidence>